<accession>A0A380P3H8</accession>
<dbReference type="Gene3D" id="3.60.15.10">
    <property type="entry name" value="Ribonuclease Z/Hydroxyacylglutathione hydrolase-like"/>
    <property type="match status" value="1"/>
</dbReference>
<proteinExistence type="predicted"/>
<name>A0A380P3H8_STRGR</name>
<evidence type="ECO:0000313" key="1">
    <source>
        <dbReference type="EMBL" id="SUP59773.1"/>
    </source>
</evidence>
<organism evidence="1 2">
    <name type="scientific">Streptomyces griseus</name>
    <dbReference type="NCBI Taxonomy" id="1911"/>
    <lineage>
        <taxon>Bacteria</taxon>
        <taxon>Bacillati</taxon>
        <taxon>Actinomycetota</taxon>
        <taxon>Actinomycetes</taxon>
        <taxon>Kitasatosporales</taxon>
        <taxon>Streptomycetaceae</taxon>
        <taxon>Streptomyces</taxon>
    </lineage>
</organism>
<dbReference type="SUPFAM" id="SSF56281">
    <property type="entry name" value="Metallo-hydrolase/oxidoreductase"/>
    <property type="match status" value="1"/>
</dbReference>
<protein>
    <submittedName>
        <fullName evidence="1">Ribonuclease Z</fullName>
    </submittedName>
</protein>
<dbReference type="AlphaFoldDB" id="A0A380P3H8"/>
<dbReference type="RefSeq" id="WP_115069060.1">
    <property type="nucleotide sequence ID" value="NZ_UHID01000007.1"/>
</dbReference>
<evidence type="ECO:0000313" key="2">
    <source>
        <dbReference type="Proteomes" id="UP000254150"/>
    </source>
</evidence>
<gene>
    <name evidence="1" type="ORF">NCTC7807_03831</name>
</gene>
<dbReference type="Proteomes" id="UP000254150">
    <property type="component" value="Unassembled WGS sequence"/>
</dbReference>
<dbReference type="EMBL" id="UHID01000007">
    <property type="protein sequence ID" value="SUP59773.1"/>
    <property type="molecule type" value="Genomic_DNA"/>
</dbReference>
<sequence length="115" mass="12815">MTFSGDTTYSDNLERLADSSRLLVHEAVNVRGMSLPPVVRDHTLLSHVEVQKVGAVATRSNVGTLLLSHIGNLDGSPVDHSQWRRWARSGYDGQVHVGRDLEIYKVDRTGVRKRP</sequence>
<reference evidence="1 2" key="1">
    <citation type="submission" date="2018-06" db="EMBL/GenBank/DDBJ databases">
        <authorList>
            <consortium name="Pathogen Informatics"/>
            <person name="Doyle S."/>
        </authorList>
    </citation>
    <scope>NUCLEOTIDE SEQUENCE [LARGE SCALE GENOMIC DNA]</scope>
    <source>
        <strain evidence="1 2">NCTC7807</strain>
    </source>
</reference>
<dbReference type="InterPro" id="IPR036866">
    <property type="entry name" value="RibonucZ/Hydroxyglut_hydro"/>
</dbReference>